<dbReference type="InterPro" id="IPR001296">
    <property type="entry name" value="Glyco_trans_1"/>
</dbReference>
<comment type="caution">
    <text evidence="5">The sequence shown here is derived from an EMBL/GenBank/DDBJ whole genome shotgun (WGS) entry which is preliminary data.</text>
</comment>
<dbReference type="CDD" id="cd03794">
    <property type="entry name" value="GT4_WbuB-like"/>
    <property type="match status" value="1"/>
</dbReference>
<evidence type="ECO:0000313" key="6">
    <source>
        <dbReference type="Proteomes" id="UP000655366"/>
    </source>
</evidence>
<dbReference type="Pfam" id="PF00534">
    <property type="entry name" value="Glycos_transf_1"/>
    <property type="match status" value="1"/>
</dbReference>
<evidence type="ECO:0000259" key="3">
    <source>
        <dbReference type="Pfam" id="PF00534"/>
    </source>
</evidence>
<proteinExistence type="predicted"/>
<feature type="domain" description="Glycosyl transferase family 1" evidence="3">
    <location>
        <begin position="428"/>
        <end position="597"/>
    </location>
</feature>
<keyword evidence="1" id="KW-0328">Glycosyltransferase</keyword>
<dbReference type="EMBL" id="JADNYM010000007">
    <property type="protein sequence ID" value="MBG0739170.1"/>
    <property type="molecule type" value="Genomic_DNA"/>
</dbReference>
<dbReference type="PANTHER" id="PTHR12526:SF629">
    <property type="entry name" value="TEICHURONIC ACID BIOSYNTHESIS GLYCOSYLTRANSFERASE TUAH-RELATED"/>
    <property type="match status" value="1"/>
</dbReference>
<evidence type="ECO:0000259" key="4">
    <source>
        <dbReference type="Pfam" id="PF13579"/>
    </source>
</evidence>
<keyword evidence="6" id="KW-1185">Reference proteome</keyword>
<dbReference type="Pfam" id="PF13579">
    <property type="entry name" value="Glyco_trans_4_4"/>
    <property type="match status" value="1"/>
</dbReference>
<name>A0A931CMF8_9MICC</name>
<sequence length="624" mass="67485">MGQGTRRLYPAFRPLHGTHLRAVRQIRRRILSQQFRNISLAARTVAEHLTDDPILLCLQILRRLPARLVRRPALLICRLARTNSTSATVLLACIAAGDTAGLQRRFAAAVARGLSGQQARRAADVALVANLPQWADQLLANVLPGTSRLAATEARRRWYGGAMSQAVAVLGGETGALARQHARLAAELAVFSGAAAPKLRSPKRSAAGAAVSNASAPIPSEKRVLHLLTNSLPHTNSGYAQRTHSILVAQQAAGWGVRAVTRLGYPVQVGKILAKGTDVVDGVPYQRMLPGRLAAGMDSRLQQQTEELLRVARGFRPDVLHTTTHFVNGLVVREVAKALDIPWVYEVRGQLADTWAARRGPEAKDSERYRLFQEREAEVMQSADLVVTLGETMKEAIVAAGVSADKIILAPNAVGGDFLKEPMNPQAARRALGLPVDAQYIGTVSSLVDYEGLDDLVSAFALLAPEHPDLRLLIVGDGAEFAALQTQVRGLGLTERAIFTGRVPRDQTVLYHQALDIFVVPRKDLDVTRAVTPLKPVEALASARPVVASNLPALREIVNDGVNGTLVPSETPAALAAAIRRLLEDEALRRDFGVRGRTAMLRTRTWAADAATYGRAYQQLRKVS</sequence>
<evidence type="ECO:0000256" key="1">
    <source>
        <dbReference type="ARBA" id="ARBA00022676"/>
    </source>
</evidence>
<dbReference type="PANTHER" id="PTHR12526">
    <property type="entry name" value="GLYCOSYLTRANSFERASE"/>
    <property type="match status" value="1"/>
</dbReference>
<organism evidence="5 6">
    <name type="scientific">Arthrobacter terrae</name>
    <dbReference type="NCBI Taxonomy" id="2935737"/>
    <lineage>
        <taxon>Bacteria</taxon>
        <taxon>Bacillati</taxon>
        <taxon>Actinomycetota</taxon>
        <taxon>Actinomycetes</taxon>
        <taxon>Micrococcales</taxon>
        <taxon>Micrococcaceae</taxon>
        <taxon>Arthrobacter</taxon>
    </lineage>
</organism>
<reference evidence="5 6" key="1">
    <citation type="submission" date="2020-11" db="EMBL/GenBank/DDBJ databases">
        <title>Arthrobacter antarcticus sp. nov., isolated from Antarctic Soil.</title>
        <authorList>
            <person name="Li J."/>
        </authorList>
    </citation>
    <scope>NUCLEOTIDE SEQUENCE [LARGE SCALE GENOMIC DNA]</scope>
    <source>
        <strain evidence="5 6">Z1-20</strain>
    </source>
</reference>
<dbReference type="Proteomes" id="UP000655366">
    <property type="component" value="Unassembled WGS sequence"/>
</dbReference>
<feature type="domain" description="Glycosyltransferase subfamily 4-like N-terminal" evidence="4">
    <location>
        <begin position="237"/>
        <end position="412"/>
    </location>
</feature>
<dbReference type="Gene3D" id="3.40.50.2000">
    <property type="entry name" value="Glycogen Phosphorylase B"/>
    <property type="match status" value="2"/>
</dbReference>
<dbReference type="AlphaFoldDB" id="A0A931CMF8"/>
<evidence type="ECO:0000313" key="5">
    <source>
        <dbReference type="EMBL" id="MBG0739170.1"/>
    </source>
</evidence>
<dbReference type="GO" id="GO:0016757">
    <property type="term" value="F:glycosyltransferase activity"/>
    <property type="evidence" value="ECO:0007669"/>
    <property type="project" value="UniProtKB-KW"/>
</dbReference>
<protein>
    <submittedName>
        <fullName evidence="5">Glycosyltransferase</fullName>
    </submittedName>
</protein>
<accession>A0A931CMF8</accession>
<dbReference type="SUPFAM" id="SSF53756">
    <property type="entry name" value="UDP-Glycosyltransferase/glycogen phosphorylase"/>
    <property type="match status" value="1"/>
</dbReference>
<dbReference type="InterPro" id="IPR028098">
    <property type="entry name" value="Glyco_trans_4-like_N"/>
</dbReference>
<gene>
    <name evidence="5" type="ORF">IV500_07150</name>
</gene>
<evidence type="ECO:0000256" key="2">
    <source>
        <dbReference type="ARBA" id="ARBA00022679"/>
    </source>
</evidence>
<keyword evidence="2" id="KW-0808">Transferase</keyword>